<dbReference type="GeneID" id="66071933"/>
<keyword evidence="1" id="KW-0472">Membrane</keyword>
<dbReference type="RefSeq" id="XP_043003411.1">
    <property type="nucleotide sequence ID" value="XM_043159805.1"/>
</dbReference>
<feature type="transmembrane region" description="Helical" evidence="1">
    <location>
        <begin position="194"/>
        <end position="215"/>
    </location>
</feature>
<comment type="caution">
    <text evidence="2">The sequence shown here is derived from an EMBL/GenBank/DDBJ whole genome shotgun (WGS) entry which is preliminary data.</text>
</comment>
<keyword evidence="1" id="KW-0812">Transmembrane</keyword>
<feature type="transmembrane region" description="Helical" evidence="1">
    <location>
        <begin position="40"/>
        <end position="62"/>
    </location>
</feature>
<feature type="transmembrane region" description="Helical" evidence="1">
    <location>
        <begin position="6"/>
        <end position="28"/>
    </location>
</feature>
<proteinExistence type="predicted"/>
<feature type="transmembrane region" description="Helical" evidence="1">
    <location>
        <begin position="235"/>
        <end position="258"/>
    </location>
</feature>
<feature type="transmembrane region" description="Helical" evidence="1">
    <location>
        <begin position="264"/>
        <end position="283"/>
    </location>
</feature>
<organism evidence="2 3">
    <name type="scientific">Marasmius oreades</name>
    <name type="common">fairy-ring Marasmius</name>
    <dbReference type="NCBI Taxonomy" id="181124"/>
    <lineage>
        <taxon>Eukaryota</taxon>
        <taxon>Fungi</taxon>
        <taxon>Dikarya</taxon>
        <taxon>Basidiomycota</taxon>
        <taxon>Agaricomycotina</taxon>
        <taxon>Agaricomycetes</taxon>
        <taxon>Agaricomycetidae</taxon>
        <taxon>Agaricales</taxon>
        <taxon>Marasmiineae</taxon>
        <taxon>Marasmiaceae</taxon>
        <taxon>Marasmius</taxon>
    </lineage>
</organism>
<keyword evidence="3" id="KW-1185">Reference proteome</keyword>
<gene>
    <name evidence="2" type="ORF">E1B28_002857</name>
</gene>
<name>A0A9P7RNW2_9AGAR</name>
<dbReference type="EMBL" id="CM032190">
    <property type="protein sequence ID" value="KAG7086940.1"/>
    <property type="molecule type" value="Genomic_DNA"/>
</dbReference>
<keyword evidence="1" id="KW-1133">Transmembrane helix</keyword>
<protein>
    <submittedName>
        <fullName evidence="2">Uncharacterized protein</fullName>
    </submittedName>
</protein>
<dbReference type="OrthoDB" id="2896404at2759"/>
<dbReference type="Proteomes" id="UP001049176">
    <property type="component" value="Chromosome 10"/>
</dbReference>
<sequence>METNHLSIGTLWVPLQLTSLAGIIVIQLTTSFGHLVRGRVWYGFMISLAIFSLSTCLLYISGQRPTNKQQAPNHLICLAQAVLMYSIEPLSFAMLLSLFIKVKCLTTTIDTRTNDWFSELYSQIRSSTRSQNRETLEKRAGSPLLLIFPYGSWCLLVITYITFGLLNPSKVIFDHAQNLYCVFDDRVIRTFNCIVSGILSQAIMSVVGMVVVRLVMINNQSAPHALPCLREYTILFIRFALIWIGSLVSVVITIIFAIQENTPPIYHVIAQAGVPLVVTIVFGSQKDVWLVWRDLVRGFLGRLGIFRAAPTTVPTDLHKHEG</sequence>
<evidence type="ECO:0000313" key="2">
    <source>
        <dbReference type="EMBL" id="KAG7086940.1"/>
    </source>
</evidence>
<evidence type="ECO:0000313" key="3">
    <source>
        <dbReference type="Proteomes" id="UP001049176"/>
    </source>
</evidence>
<dbReference type="AlphaFoldDB" id="A0A9P7RNW2"/>
<dbReference type="KEGG" id="more:E1B28_002857"/>
<feature type="transmembrane region" description="Helical" evidence="1">
    <location>
        <begin position="82"/>
        <end position="102"/>
    </location>
</feature>
<reference evidence="2" key="1">
    <citation type="journal article" date="2021" name="Genome Biol. Evol.">
        <title>The assembled and annotated genome of the fairy-ring fungus Marasmius oreades.</title>
        <authorList>
            <person name="Hiltunen M."/>
            <person name="Ament-Velasquez S.L."/>
            <person name="Johannesson H."/>
        </authorList>
    </citation>
    <scope>NUCLEOTIDE SEQUENCE</scope>
    <source>
        <strain evidence="2">03SP1</strain>
    </source>
</reference>
<accession>A0A9P7RNW2</accession>
<feature type="transmembrane region" description="Helical" evidence="1">
    <location>
        <begin position="143"/>
        <end position="163"/>
    </location>
</feature>
<evidence type="ECO:0000256" key="1">
    <source>
        <dbReference type="SAM" id="Phobius"/>
    </source>
</evidence>